<evidence type="ECO:0008006" key="4">
    <source>
        <dbReference type="Google" id="ProtNLM"/>
    </source>
</evidence>
<dbReference type="PROSITE" id="PS50005">
    <property type="entry name" value="TPR"/>
    <property type="match status" value="1"/>
</dbReference>
<evidence type="ECO:0000313" key="2">
    <source>
        <dbReference type="EMBL" id="TKG09843.1"/>
    </source>
</evidence>
<dbReference type="Proteomes" id="UP000305840">
    <property type="component" value="Unassembled WGS sequence"/>
</dbReference>
<dbReference type="AlphaFoldDB" id="A0A4U2FZN9"/>
<sequence>MNNENVLQDNILHYFGVLEIDRIIIDKCLLAEKRRELIRAGKLKELLTLLFSIKELNECKYKNEIVEALIPNALWHSGEDINPSSLHSRYKSQDAKNISLLFNSYILNTNAMYEQSIVLLKDLEKNHFSELATQYIGVVPKHAISTWILWNCGELLDKESAEQSMIYLRFVEDNESEFDSKSNALLYLAAGVFLLNNSSYSEAIHYLKKSLEQDKSEHWHGRIYSGLALAYARLKDMQESYIYLTMAIDDIKRHFGPMGWQLRIVESMVLHNEIDEALKLNQSVLDSAVKKNEIGYTIWAKAFMLRFFPDAAQNLNIELESLHREAKSYSMRAALKSLTGLD</sequence>
<proteinExistence type="predicted"/>
<dbReference type="EMBL" id="SYVO01000026">
    <property type="protein sequence ID" value="TKG09843.1"/>
    <property type="molecule type" value="Genomic_DNA"/>
</dbReference>
<accession>A0A4U2FZN9</accession>
<dbReference type="Gene3D" id="1.25.40.10">
    <property type="entry name" value="Tetratricopeptide repeat domain"/>
    <property type="match status" value="1"/>
</dbReference>
<reference evidence="2 3" key="1">
    <citation type="submission" date="2019-04" db="EMBL/GenBank/DDBJ databases">
        <title>A reverse ecology approach based on a biological definition of microbial populations.</title>
        <authorList>
            <person name="Arevalo P."/>
            <person name="Vaninsberghe D."/>
            <person name="Elsherbini J."/>
            <person name="Gore J."/>
            <person name="Polz M."/>
        </authorList>
    </citation>
    <scope>NUCLEOTIDE SEQUENCE [LARGE SCALE GENOMIC DNA]</scope>
    <source>
        <strain evidence="2 3">10N.222.48.A1</strain>
    </source>
</reference>
<keyword evidence="1" id="KW-0802">TPR repeat</keyword>
<comment type="caution">
    <text evidence="2">The sequence shown here is derived from an EMBL/GenBank/DDBJ whole genome shotgun (WGS) entry which is preliminary data.</text>
</comment>
<dbReference type="RefSeq" id="WP_076668077.1">
    <property type="nucleotide sequence ID" value="NZ_JAJGZO010000001.1"/>
</dbReference>
<organism evidence="2 3">
    <name type="scientific">Vibrio lentus</name>
    <dbReference type="NCBI Taxonomy" id="136468"/>
    <lineage>
        <taxon>Bacteria</taxon>
        <taxon>Pseudomonadati</taxon>
        <taxon>Pseudomonadota</taxon>
        <taxon>Gammaproteobacteria</taxon>
        <taxon>Vibrionales</taxon>
        <taxon>Vibrionaceae</taxon>
        <taxon>Vibrio</taxon>
    </lineage>
</organism>
<dbReference type="InterPro" id="IPR019734">
    <property type="entry name" value="TPR_rpt"/>
</dbReference>
<dbReference type="InterPro" id="IPR011990">
    <property type="entry name" value="TPR-like_helical_dom_sf"/>
</dbReference>
<evidence type="ECO:0000313" key="3">
    <source>
        <dbReference type="Proteomes" id="UP000305840"/>
    </source>
</evidence>
<gene>
    <name evidence="2" type="ORF">FCV91_09480</name>
</gene>
<protein>
    <recommendedName>
        <fullName evidence="4">Tetratricopeptide repeat protein</fullName>
    </recommendedName>
</protein>
<name>A0A4U2FZN9_9VIBR</name>
<feature type="repeat" description="TPR" evidence="1">
    <location>
        <begin position="184"/>
        <end position="217"/>
    </location>
</feature>
<dbReference type="SUPFAM" id="SSF48452">
    <property type="entry name" value="TPR-like"/>
    <property type="match status" value="1"/>
</dbReference>
<evidence type="ECO:0000256" key="1">
    <source>
        <dbReference type="PROSITE-ProRule" id="PRU00339"/>
    </source>
</evidence>